<dbReference type="Pfam" id="PF00754">
    <property type="entry name" value="F5_F8_type_C"/>
    <property type="match status" value="1"/>
</dbReference>
<proteinExistence type="inferred from homology"/>
<protein>
    <recommendedName>
        <fullName evidence="8">Coagulation factor 5/8 type domain protein</fullName>
    </recommendedName>
</protein>
<evidence type="ECO:0000256" key="2">
    <source>
        <dbReference type="ARBA" id="ARBA00022801"/>
    </source>
</evidence>
<evidence type="ECO:0000259" key="5">
    <source>
        <dbReference type="PROSITE" id="PS50853"/>
    </source>
</evidence>
<dbReference type="PROSITE" id="PS50853">
    <property type="entry name" value="FN3"/>
    <property type="match status" value="1"/>
</dbReference>
<dbReference type="InterPro" id="IPR023296">
    <property type="entry name" value="Glyco_hydro_beta-prop_sf"/>
</dbReference>
<sequence>MAKVWAKPLVNSTGGGAWYRGVMRTALPIALAAVLLAVPAAAQEARPRTWANPVDVDYKYNFEQTHRGISYRTGADPVIVLHRDRYFLFQTLADGYWTSENLLDWTYVQPDKWPFESNVAPAAASDGERLYLMQSAFEPRPMLVSEHPETGQWDWHTRVLPPVSGAVSQNEEGSYGDAGLPEGKLPPGPWDPGLFIDDDGKWYLYWGSSNVYPLFGSEIDPTPPVRFVGEPTRLHVLHPDQHGWERFGQDHSGTLPDGTAIKSFMEGAWMTKHGGRYYLQYGAPGTEYNAYANGTYVASSPLGPFEYAPYNPVSYKPGGFVEGAGHGSTFQDRYGNWWNTGTPWIGHNWTFERRIAMFPGGFTADGQMHFSSRFGDYPQRMPTETVEDPDSLFTGWFPLSYKAEAEASSTVGEFTADRATDENPRTFWVAGANRAGETLTLDLGGVKRVHAVQVNYADYQSGIYAERPDIRTRFRILWSVDGADWRVFADLSDSERDRPNAYVEGERPVDARFIRYEHGEVAAAHLAISDLRVFGTSDGLPPERPTDIRVERGRDQRNATVHIAPVSGALGYNVRWGTAPDRLFLTYQVYGDDLRDLGDQLEVRALNTGVDYWFAVEAFSPSGVSPLSRVVRVPARD</sequence>
<dbReference type="InterPro" id="IPR051795">
    <property type="entry name" value="Glycosyl_Hydrlase_43"/>
</dbReference>
<dbReference type="EMBL" id="JAATJM010000001">
    <property type="protein sequence ID" value="NJC41438.1"/>
    <property type="molecule type" value="Genomic_DNA"/>
</dbReference>
<feature type="domain" description="Fibronectin type-III" evidence="5">
    <location>
        <begin position="544"/>
        <end position="637"/>
    </location>
</feature>
<dbReference type="Gene3D" id="2.60.40.10">
    <property type="entry name" value="Immunoglobulins"/>
    <property type="match status" value="1"/>
</dbReference>
<dbReference type="InterPro" id="IPR000421">
    <property type="entry name" value="FA58C"/>
</dbReference>
<dbReference type="Proteomes" id="UP000587415">
    <property type="component" value="Unassembled WGS sequence"/>
</dbReference>
<dbReference type="SUPFAM" id="SSF49785">
    <property type="entry name" value="Galactose-binding domain-like"/>
    <property type="match status" value="1"/>
</dbReference>
<gene>
    <name evidence="6" type="ORF">GGQ87_001696</name>
</gene>
<dbReference type="PROSITE" id="PS50022">
    <property type="entry name" value="FA58C_3"/>
    <property type="match status" value="1"/>
</dbReference>
<comment type="caution">
    <text evidence="6">The sequence shown here is derived from an EMBL/GenBank/DDBJ whole genome shotgun (WGS) entry which is preliminary data.</text>
</comment>
<evidence type="ECO:0000259" key="4">
    <source>
        <dbReference type="PROSITE" id="PS50022"/>
    </source>
</evidence>
<comment type="similarity">
    <text evidence="1">Belongs to the glycosyl hydrolase 43 family.</text>
</comment>
<keyword evidence="3" id="KW-0326">Glycosidase</keyword>
<reference evidence="6 7" key="1">
    <citation type="submission" date="2020-03" db="EMBL/GenBank/DDBJ databases">
        <title>Genomic Encyclopedia of Type Strains, Phase IV (KMG-IV): sequencing the most valuable type-strain genomes for metagenomic binning, comparative biology and taxonomic classification.</title>
        <authorList>
            <person name="Goeker M."/>
        </authorList>
    </citation>
    <scope>NUCLEOTIDE SEQUENCE [LARGE SCALE GENOMIC DNA]</scope>
    <source>
        <strain evidence="6 7">DSM 4736</strain>
    </source>
</reference>
<dbReference type="Pfam" id="PF04616">
    <property type="entry name" value="Glyco_hydro_43"/>
    <property type="match status" value="1"/>
</dbReference>
<dbReference type="InterPro" id="IPR006710">
    <property type="entry name" value="Glyco_hydro_43"/>
</dbReference>
<evidence type="ECO:0000313" key="7">
    <source>
        <dbReference type="Proteomes" id="UP000587415"/>
    </source>
</evidence>
<dbReference type="GO" id="GO:0004553">
    <property type="term" value="F:hydrolase activity, hydrolyzing O-glycosyl compounds"/>
    <property type="evidence" value="ECO:0007669"/>
    <property type="project" value="InterPro"/>
</dbReference>
<evidence type="ECO:0000256" key="1">
    <source>
        <dbReference type="ARBA" id="ARBA00009865"/>
    </source>
</evidence>
<evidence type="ECO:0000256" key="3">
    <source>
        <dbReference type="ARBA" id="ARBA00023295"/>
    </source>
</evidence>
<keyword evidence="2" id="KW-0378">Hydrolase</keyword>
<dbReference type="CDD" id="cd08982">
    <property type="entry name" value="GH43-like"/>
    <property type="match status" value="1"/>
</dbReference>
<evidence type="ECO:0000313" key="6">
    <source>
        <dbReference type="EMBL" id="NJC41438.1"/>
    </source>
</evidence>
<name>A0A7X6BMU2_9CAUL</name>
<dbReference type="SUPFAM" id="SSF49265">
    <property type="entry name" value="Fibronectin type III"/>
    <property type="match status" value="1"/>
</dbReference>
<dbReference type="PANTHER" id="PTHR42812">
    <property type="entry name" value="BETA-XYLOSIDASE"/>
    <property type="match status" value="1"/>
</dbReference>
<feature type="domain" description="F5/8 type C" evidence="4">
    <location>
        <begin position="385"/>
        <end position="536"/>
    </location>
</feature>
<dbReference type="InterPro" id="IPR008979">
    <property type="entry name" value="Galactose-bd-like_sf"/>
</dbReference>
<dbReference type="GO" id="GO:0005975">
    <property type="term" value="P:carbohydrate metabolic process"/>
    <property type="evidence" value="ECO:0007669"/>
    <property type="project" value="InterPro"/>
</dbReference>
<dbReference type="InterPro" id="IPR013783">
    <property type="entry name" value="Ig-like_fold"/>
</dbReference>
<dbReference type="PANTHER" id="PTHR42812:SF14">
    <property type="entry name" value="SECRETED PROTEIN"/>
    <property type="match status" value="1"/>
</dbReference>
<dbReference type="SUPFAM" id="SSF75005">
    <property type="entry name" value="Arabinanase/levansucrase/invertase"/>
    <property type="match status" value="1"/>
</dbReference>
<dbReference type="InterPro" id="IPR003961">
    <property type="entry name" value="FN3_dom"/>
</dbReference>
<dbReference type="InterPro" id="IPR036116">
    <property type="entry name" value="FN3_sf"/>
</dbReference>
<dbReference type="Gene3D" id="2.60.120.260">
    <property type="entry name" value="Galactose-binding domain-like"/>
    <property type="match status" value="1"/>
</dbReference>
<dbReference type="Gene3D" id="2.115.10.20">
    <property type="entry name" value="Glycosyl hydrolase domain, family 43"/>
    <property type="match status" value="1"/>
</dbReference>
<organism evidence="6 7">
    <name type="scientific">Brevundimonas alba</name>
    <dbReference type="NCBI Taxonomy" id="74314"/>
    <lineage>
        <taxon>Bacteria</taxon>
        <taxon>Pseudomonadati</taxon>
        <taxon>Pseudomonadota</taxon>
        <taxon>Alphaproteobacteria</taxon>
        <taxon>Caulobacterales</taxon>
        <taxon>Caulobacteraceae</taxon>
        <taxon>Brevundimonas</taxon>
    </lineage>
</organism>
<evidence type="ECO:0008006" key="8">
    <source>
        <dbReference type="Google" id="ProtNLM"/>
    </source>
</evidence>
<dbReference type="AlphaFoldDB" id="A0A7X6BMU2"/>
<keyword evidence="7" id="KW-1185">Reference proteome</keyword>
<accession>A0A7X6BMU2</accession>